<dbReference type="InterPro" id="IPR013563">
    <property type="entry name" value="Oligopep_ABC_C"/>
</dbReference>
<dbReference type="InterPro" id="IPR003439">
    <property type="entry name" value="ABC_transporter-like_ATP-bd"/>
</dbReference>
<dbReference type="GO" id="GO:0005524">
    <property type="term" value="F:ATP binding"/>
    <property type="evidence" value="ECO:0007669"/>
    <property type="project" value="UniProtKB-KW"/>
</dbReference>
<keyword evidence="2" id="KW-0813">Transport</keyword>
<proteinExistence type="inferred from homology"/>
<accession>A0A0M4KCY0</accession>
<dbReference type="SUPFAM" id="SSF52540">
    <property type="entry name" value="P-loop containing nucleoside triphosphate hydrolases"/>
    <property type="match status" value="2"/>
</dbReference>
<dbReference type="PANTHER" id="PTHR43776:SF7">
    <property type="entry name" value="D,D-DIPEPTIDE TRANSPORT ATP-BINDING PROTEIN DDPF-RELATED"/>
    <property type="match status" value="1"/>
</dbReference>
<evidence type="ECO:0000256" key="3">
    <source>
        <dbReference type="ARBA" id="ARBA00022741"/>
    </source>
</evidence>
<comment type="similarity">
    <text evidence="1">Belongs to the ABC transporter superfamily.</text>
</comment>
<name>A0A0M4KCY0_9MOLU</name>
<evidence type="ECO:0000313" key="7">
    <source>
        <dbReference type="Proteomes" id="UP000063919"/>
    </source>
</evidence>
<dbReference type="AlphaFoldDB" id="A0A0M4KCY0"/>
<dbReference type="EMBL" id="CP012622">
    <property type="protein sequence ID" value="ALD66677.1"/>
    <property type="molecule type" value="Genomic_DNA"/>
</dbReference>
<keyword evidence="3" id="KW-0547">Nucleotide-binding</keyword>
<dbReference type="STRING" id="362837.SCANT_v1c07710"/>
<keyword evidence="7" id="KW-1185">Reference proteome</keyword>
<gene>
    <name evidence="6" type="primary">oppF</name>
    <name evidence="6" type="ORF">SCANT_v1c07710</name>
</gene>
<dbReference type="InterPro" id="IPR050319">
    <property type="entry name" value="ABC_transp_ATP-bind"/>
</dbReference>
<organism evidence="6 7">
    <name type="scientific">Spiroplasma cantharicola</name>
    <dbReference type="NCBI Taxonomy" id="362837"/>
    <lineage>
        <taxon>Bacteria</taxon>
        <taxon>Bacillati</taxon>
        <taxon>Mycoplasmatota</taxon>
        <taxon>Mollicutes</taxon>
        <taxon>Entomoplasmatales</taxon>
        <taxon>Spiroplasmataceae</taxon>
        <taxon>Spiroplasma</taxon>
    </lineage>
</organism>
<dbReference type="InterPro" id="IPR017871">
    <property type="entry name" value="ABC_transporter-like_CS"/>
</dbReference>
<dbReference type="Gene3D" id="3.40.50.300">
    <property type="entry name" value="P-loop containing nucleotide triphosphate hydrolases"/>
    <property type="match status" value="2"/>
</dbReference>
<keyword evidence="4 6" id="KW-0067">ATP-binding</keyword>
<feature type="domain" description="ABC transporter" evidence="5">
    <location>
        <begin position="9"/>
        <end position="660"/>
    </location>
</feature>
<dbReference type="GO" id="GO:0055085">
    <property type="term" value="P:transmembrane transport"/>
    <property type="evidence" value="ECO:0007669"/>
    <property type="project" value="UniProtKB-ARBA"/>
</dbReference>
<dbReference type="PANTHER" id="PTHR43776">
    <property type="entry name" value="TRANSPORT ATP-BINDING PROTEIN"/>
    <property type="match status" value="1"/>
</dbReference>
<dbReference type="Proteomes" id="UP000063919">
    <property type="component" value="Chromosome"/>
</dbReference>
<dbReference type="InterPro" id="IPR003593">
    <property type="entry name" value="AAA+_ATPase"/>
</dbReference>
<dbReference type="Pfam" id="PF00005">
    <property type="entry name" value="ABC_tran"/>
    <property type="match status" value="2"/>
</dbReference>
<sequence>MSTNKEVLLNIRDLVIEFRVKGKKFRAVKETSFDIYKGEIFGLVGESGSGKTTIGRAIVGVQPLKDGAIYMEDNIVAGSPTRLYKLNKEISKKLENMSYKMDITTREIQARIDGLKALYENYTNNPRVLTKEDLEVQTKSSKLAYLKAIILENLKYINSIIKNEDRMIKFVDNLHSYIPEVSKELEKSILSKLKETKETIISIKENADEIYLTVQEVSNYRDEIDNVPPEKLDSVFKKLIGLWKVITDNHKEFLSKLSWAKSLQFQLHALSSPMKKREKFINYYNKLIYVNRNEFFEECKKQFEIMKANGVSSTDKEYKKLEYFITDFWSRKNLNVVVCREILNLLSEKKDITPKINSLVSKLKNTDFENELKDLVSNESKITDIKLKELKKEFSYIVKIIDNNIIKDRELIENFYTWKGIENTYTPEEIESFVELTDFLDLPSIDEIIQDSYFFKNQTKKQKRINRKNIQMIFQDPSSSLNDRMAIEEIIAEGMENFPELYKSVEAKELYVAEYNEQNPNEKITLEQATPAIVKKHIILKLVNSVGLLPEHLSRYPHEFSGGQRQRVGIARSLAMQPKVIVADEPISALDVSIRAQVLNLFKKFQEELGITYVFVAHDLSVVRHIADRIAVIYHGQIIEIAPAEELFKNPLHPYTRALLSAIPIPEPELAKKTKLVVYDPEKEHSDYIFDLPYFKEITKDHFVWANKREIKEIKKIVKK</sequence>
<evidence type="ECO:0000256" key="4">
    <source>
        <dbReference type="ARBA" id="ARBA00022840"/>
    </source>
</evidence>
<dbReference type="PROSITE" id="PS50893">
    <property type="entry name" value="ABC_TRANSPORTER_2"/>
    <property type="match status" value="1"/>
</dbReference>
<reference evidence="6 7" key="1">
    <citation type="journal article" date="2015" name="Genome Announc.">
        <title>Complete Genome Sequence of Spiroplasma cantharicola CC-1T (DSM 21588), a Bacterium Isolated from Soldier Beetle (Cantharis carolinus).</title>
        <authorList>
            <person name="Lo W.S."/>
            <person name="Liu P.Y."/>
            <person name="Kuo C.H."/>
        </authorList>
    </citation>
    <scope>NUCLEOTIDE SEQUENCE [LARGE SCALE GENOMIC DNA]</scope>
    <source>
        <strain evidence="6 7">CC-1</strain>
    </source>
</reference>
<dbReference type="GO" id="GO:0015833">
    <property type="term" value="P:peptide transport"/>
    <property type="evidence" value="ECO:0007669"/>
    <property type="project" value="InterPro"/>
</dbReference>
<protein>
    <submittedName>
        <fullName evidence="6">Oligopeptide ABC transporter ATP-binding protein</fullName>
    </submittedName>
</protein>
<dbReference type="InterPro" id="IPR027417">
    <property type="entry name" value="P-loop_NTPase"/>
</dbReference>
<dbReference type="KEGG" id="scj:SCANT_v1c07710"/>
<evidence type="ECO:0000259" key="5">
    <source>
        <dbReference type="PROSITE" id="PS50893"/>
    </source>
</evidence>
<dbReference type="SMART" id="SM00382">
    <property type="entry name" value="AAA"/>
    <property type="match status" value="1"/>
</dbReference>
<dbReference type="RefSeq" id="WP_053946429.1">
    <property type="nucleotide sequence ID" value="NZ_CP012622.1"/>
</dbReference>
<dbReference type="NCBIfam" id="NF043078">
    <property type="entry name" value="MMSYN1_0168"/>
    <property type="match status" value="1"/>
</dbReference>
<dbReference type="PATRIC" id="fig|362837.3.peg.787"/>
<evidence type="ECO:0000313" key="6">
    <source>
        <dbReference type="EMBL" id="ALD66677.1"/>
    </source>
</evidence>
<dbReference type="PROSITE" id="PS00211">
    <property type="entry name" value="ABC_TRANSPORTER_1"/>
    <property type="match status" value="1"/>
</dbReference>
<dbReference type="Pfam" id="PF08352">
    <property type="entry name" value="oligo_HPY"/>
    <property type="match status" value="1"/>
</dbReference>
<dbReference type="CDD" id="cd03257">
    <property type="entry name" value="ABC_NikE_OppD_transporters"/>
    <property type="match status" value="1"/>
</dbReference>
<evidence type="ECO:0000256" key="2">
    <source>
        <dbReference type="ARBA" id="ARBA00022448"/>
    </source>
</evidence>
<dbReference type="GO" id="GO:0016887">
    <property type="term" value="F:ATP hydrolysis activity"/>
    <property type="evidence" value="ECO:0007669"/>
    <property type="project" value="InterPro"/>
</dbReference>
<evidence type="ECO:0000256" key="1">
    <source>
        <dbReference type="ARBA" id="ARBA00005417"/>
    </source>
</evidence>